<dbReference type="UniPathway" id="UPA00031">
    <property type="reaction ID" value="UER00007"/>
</dbReference>
<dbReference type="GO" id="GO:0005737">
    <property type="term" value="C:cytoplasm"/>
    <property type="evidence" value="ECO:0007669"/>
    <property type="project" value="UniProtKB-SubCell"/>
</dbReference>
<keyword evidence="8 9" id="KW-0368">Histidine biosynthesis</keyword>
<keyword evidence="11" id="KW-1185">Reference proteome</keyword>
<dbReference type="GO" id="GO:0004636">
    <property type="term" value="F:phosphoribosyl-ATP diphosphatase activity"/>
    <property type="evidence" value="ECO:0007669"/>
    <property type="project" value="UniProtKB-UniRule"/>
</dbReference>
<dbReference type="OrthoDB" id="9814738at2"/>
<evidence type="ECO:0000256" key="6">
    <source>
        <dbReference type="ARBA" id="ARBA00022801"/>
    </source>
</evidence>
<dbReference type="InterPro" id="IPR008179">
    <property type="entry name" value="HisE"/>
</dbReference>
<dbReference type="Gene3D" id="1.10.287.1080">
    <property type="entry name" value="MazG-like"/>
    <property type="match status" value="1"/>
</dbReference>
<dbReference type="EC" id="3.6.1.31" evidence="9"/>
<evidence type="ECO:0000256" key="9">
    <source>
        <dbReference type="HAMAP-Rule" id="MF_01020"/>
    </source>
</evidence>
<dbReference type="GO" id="GO:0000105">
    <property type="term" value="P:L-histidine biosynthetic process"/>
    <property type="evidence" value="ECO:0007669"/>
    <property type="project" value="UniProtKB-UniRule"/>
</dbReference>
<reference evidence="10 11" key="1">
    <citation type="submission" date="2015-01" db="EMBL/GenBank/DDBJ databases">
        <title>Genome Sequence of Magnetospirillum magnetotacticum Strain MS-1.</title>
        <authorList>
            <person name="Marinov G.K."/>
            <person name="Smalley M.D."/>
            <person name="DeSalvo G."/>
        </authorList>
    </citation>
    <scope>NUCLEOTIDE SEQUENCE [LARGE SCALE GENOMIC DNA]</scope>
    <source>
        <strain evidence="10 11">MS-1</strain>
    </source>
</reference>
<dbReference type="NCBIfam" id="TIGR03188">
    <property type="entry name" value="histidine_hisI"/>
    <property type="match status" value="1"/>
</dbReference>
<keyword evidence="4 9" id="KW-0028">Amino-acid biosynthesis</keyword>
<dbReference type="EMBL" id="JXSL01000030">
    <property type="protein sequence ID" value="KIL97902.1"/>
    <property type="molecule type" value="Genomic_DNA"/>
</dbReference>
<keyword evidence="6 9" id="KW-0378">Hydrolase</keyword>
<keyword evidence="7 9" id="KW-0067">ATP-binding</keyword>
<accession>A0A0C2U8S8</accession>
<dbReference type="PANTHER" id="PTHR42945:SF1">
    <property type="entry name" value="HISTIDINE BIOSYNTHESIS BIFUNCTIONAL PROTEIN HIS7"/>
    <property type="match status" value="1"/>
</dbReference>
<dbReference type="Proteomes" id="UP000031971">
    <property type="component" value="Unassembled WGS sequence"/>
</dbReference>
<dbReference type="AlphaFoldDB" id="A0A0C2U8S8"/>
<evidence type="ECO:0000256" key="1">
    <source>
        <dbReference type="ARBA" id="ARBA00001460"/>
    </source>
</evidence>
<dbReference type="CDD" id="cd11534">
    <property type="entry name" value="NTP-PPase_HisIE_like"/>
    <property type="match status" value="1"/>
</dbReference>
<evidence type="ECO:0000313" key="10">
    <source>
        <dbReference type="EMBL" id="KIL97902.1"/>
    </source>
</evidence>
<comment type="pathway">
    <text evidence="2 9">Amino-acid biosynthesis; L-histidine biosynthesis; L-histidine from 5-phospho-alpha-D-ribose 1-diphosphate: step 2/9.</text>
</comment>
<dbReference type="InterPro" id="IPR021130">
    <property type="entry name" value="PRib-ATP_PPHydrolase-like"/>
</dbReference>
<sequence length="109" mass="11886">MAQDSNILEELYTVIASRKGTDPDKSYTAKLFARGRGKIAQKFGEEAVETVVAALSEGKDELVGESADTLYHLLVLWADCGVEPAKVWAELARRTGTSGIDEKKSRAKK</sequence>
<comment type="caution">
    <text evidence="10">The sequence shown here is derived from an EMBL/GenBank/DDBJ whole genome shotgun (WGS) entry which is preliminary data.</text>
</comment>
<dbReference type="STRING" id="272627.CCC_00963"/>
<evidence type="ECO:0000313" key="11">
    <source>
        <dbReference type="Proteomes" id="UP000031971"/>
    </source>
</evidence>
<name>A0A0C2U8S8_PARME</name>
<dbReference type="NCBIfam" id="NF001611">
    <property type="entry name" value="PRK00400.1-3"/>
    <property type="match status" value="1"/>
</dbReference>
<dbReference type="Pfam" id="PF01503">
    <property type="entry name" value="PRA-PH"/>
    <property type="match status" value="1"/>
</dbReference>
<evidence type="ECO:0000256" key="7">
    <source>
        <dbReference type="ARBA" id="ARBA00022840"/>
    </source>
</evidence>
<dbReference type="PANTHER" id="PTHR42945">
    <property type="entry name" value="HISTIDINE BIOSYNTHESIS BIFUNCTIONAL PROTEIN"/>
    <property type="match status" value="1"/>
</dbReference>
<dbReference type="SUPFAM" id="SSF101386">
    <property type="entry name" value="all-alpha NTP pyrophosphatases"/>
    <property type="match status" value="1"/>
</dbReference>
<keyword evidence="5 9" id="KW-0547">Nucleotide-binding</keyword>
<evidence type="ECO:0000256" key="3">
    <source>
        <dbReference type="ARBA" id="ARBA00009392"/>
    </source>
</evidence>
<protein>
    <recommendedName>
        <fullName evidence="9">Phosphoribosyl-ATP pyrophosphatase</fullName>
        <shortName evidence="9">PRA-PH</shortName>
        <ecNumber evidence="9">3.6.1.31</ecNumber>
    </recommendedName>
</protein>
<evidence type="ECO:0000256" key="2">
    <source>
        <dbReference type="ARBA" id="ARBA00005204"/>
    </source>
</evidence>
<gene>
    <name evidence="9" type="primary">hisE</name>
    <name evidence="10" type="ORF">CCC_00963</name>
</gene>
<dbReference type="HAMAP" id="MF_01020">
    <property type="entry name" value="HisE"/>
    <property type="match status" value="1"/>
</dbReference>
<comment type="subcellular location">
    <subcellularLocation>
        <location evidence="9">Cytoplasm</location>
    </subcellularLocation>
</comment>
<dbReference type="RefSeq" id="WP_009870243.1">
    <property type="nucleotide sequence ID" value="NZ_JXSL01000030.1"/>
</dbReference>
<dbReference type="GO" id="GO:0005524">
    <property type="term" value="F:ATP binding"/>
    <property type="evidence" value="ECO:0007669"/>
    <property type="project" value="UniProtKB-KW"/>
</dbReference>
<evidence type="ECO:0000256" key="4">
    <source>
        <dbReference type="ARBA" id="ARBA00022605"/>
    </source>
</evidence>
<keyword evidence="9" id="KW-0963">Cytoplasm</keyword>
<proteinExistence type="inferred from homology"/>
<evidence type="ECO:0000256" key="8">
    <source>
        <dbReference type="ARBA" id="ARBA00023102"/>
    </source>
</evidence>
<comment type="catalytic activity">
    <reaction evidence="1 9">
        <text>1-(5-phospho-beta-D-ribosyl)-ATP + H2O = 1-(5-phospho-beta-D-ribosyl)-5'-AMP + diphosphate + H(+)</text>
        <dbReference type="Rhea" id="RHEA:22828"/>
        <dbReference type="ChEBI" id="CHEBI:15377"/>
        <dbReference type="ChEBI" id="CHEBI:15378"/>
        <dbReference type="ChEBI" id="CHEBI:33019"/>
        <dbReference type="ChEBI" id="CHEBI:59457"/>
        <dbReference type="ChEBI" id="CHEBI:73183"/>
        <dbReference type="EC" id="3.6.1.31"/>
    </reaction>
</comment>
<organism evidence="10 11">
    <name type="scientific">Paramagnetospirillum magnetotacticum MS-1</name>
    <dbReference type="NCBI Taxonomy" id="272627"/>
    <lineage>
        <taxon>Bacteria</taxon>
        <taxon>Pseudomonadati</taxon>
        <taxon>Pseudomonadota</taxon>
        <taxon>Alphaproteobacteria</taxon>
        <taxon>Rhodospirillales</taxon>
        <taxon>Magnetospirillaceae</taxon>
        <taxon>Paramagnetospirillum</taxon>
    </lineage>
</organism>
<dbReference type="NCBIfam" id="NF001613">
    <property type="entry name" value="PRK00400.1-5"/>
    <property type="match status" value="1"/>
</dbReference>
<comment type="similarity">
    <text evidence="3 9">Belongs to the PRA-PH family.</text>
</comment>
<evidence type="ECO:0000256" key="5">
    <source>
        <dbReference type="ARBA" id="ARBA00022741"/>
    </source>
</evidence>